<evidence type="ECO:0000256" key="1">
    <source>
        <dbReference type="SAM" id="Phobius"/>
    </source>
</evidence>
<dbReference type="Pfam" id="PF04964">
    <property type="entry name" value="Flp_Fap"/>
    <property type="match status" value="1"/>
</dbReference>
<dbReference type="EMBL" id="JAMSLR010000002">
    <property type="protein sequence ID" value="MCM8748482.1"/>
    <property type="molecule type" value="Genomic_DNA"/>
</dbReference>
<proteinExistence type="predicted"/>
<accession>A0AA41WA93</accession>
<evidence type="ECO:0000313" key="3">
    <source>
        <dbReference type="Proteomes" id="UP001165306"/>
    </source>
</evidence>
<dbReference type="AlphaFoldDB" id="A0AA41WA93"/>
<organism evidence="2 3">
    <name type="scientific">Thermalbibacter longus</name>
    <dbReference type="NCBI Taxonomy" id="2951981"/>
    <lineage>
        <taxon>Bacteria</taxon>
        <taxon>Pseudomonadati</taxon>
        <taxon>Thermomicrobiota</taxon>
        <taxon>Thermomicrobia</taxon>
        <taxon>Thermomicrobiales</taxon>
        <taxon>Thermomicrobiaceae</taxon>
        <taxon>Thermalbibacter</taxon>
    </lineage>
</organism>
<feature type="transmembrane region" description="Helical" evidence="1">
    <location>
        <begin position="61"/>
        <end position="82"/>
    </location>
</feature>
<dbReference type="RefSeq" id="WP_284056259.1">
    <property type="nucleotide sequence ID" value="NZ_JAMSLR010000002.1"/>
</dbReference>
<name>A0AA41WA93_9BACT</name>
<reference evidence="2" key="1">
    <citation type="submission" date="2022-06" db="EMBL/GenBank/DDBJ databases">
        <title>CFH 74404 Thermomicrobiaceae sp.</title>
        <authorList>
            <person name="Ming H."/>
            <person name="Li W.-J."/>
            <person name="Zhao Z."/>
        </authorList>
    </citation>
    <scope>NUCLEOTIDE SEQUENCE</scope>
    <source>
        <strain evidence="2">CFH 74404</strain>
    </source>
</reference>
<comment type="caution">
    <text evidence="2">The sequence shown here is derived from an EMBL/GenBank/DDBJ whole genome shotgun (WGS) entry which is preliminary data.</text>
</comment>
<sequence>MVDQQGASGQPRADRFIRIYRMAAPSSAGRKSIEKERETMFEYAKALLDLYLPEKAEGQGLVEYALIIALISVALVGALIALRGGIAEVFTDIQNAFNNSGS</sequence>
<keyword evidence="3" id="KW-1185">Reference proteome</keyword>
<protein>
    <submittedName>
        <fullName evidence="2">Flp family type IVb pilin</fullName>
    </submittedName>
</protein>
<gene>
    <name evidence="2" type="ORF">NET02_04930</name>
</gene>
<dbReference type="InterPro" id="IPR007047">
    <property type="entry name" value="Flp_Fap"/>
</dbReference>
<dbReference type="Proteomes" id="UP001165306">
    <property type="component" value="Unassembled WGS sequence"/>
</dbReference>
<keyword evidence="1" id="KW-0472">Membrane</keyword>
<keyword evidence="1" id="KW-0812">Transmembrane</keyword>
<evidence type="ECO:0000313" key="2">
    <source>
        <dbReference type="EMBL" id="MCM8748482.1"/>
    </source>
</evidence>
<keyword evidence="1" id="KW-1133">Transmembrane helix</keyword>